<reference evidence="1 2" key="1">
    <citation type="journal article" date="2020" name="Cell">
        <title>Large-Scale Comparative Analyses of Tick Genomes Elucidate Their Genetic Diversity and Vector Capacities.</title>
        <authorList>
            <consortium name="Tick Genome and Microbiome Consortium (TIGMIC)"/>
            <person name="Jia N."/>
            <person name="Wang J."/>
            <person name="Shi W."/>
            <person name="Du L."/>
            <person name="Sun Y."/>
            <person name="Zhan W."/>
            <person name="Jiang J.F."/>
            <person name="Wang Q."/>
            <person name="Zhang B."/>
            <person name="Ji P."/>
            <person name="Bell-Sakyi L."/>
            <person name="Cui X.M."/>
            <person name="Yuan T.T."/>
            <person name="Jiang B.G."/>
            <person name="Yang W.F."/>
            <person name="Lam T.T."/>
            <person name="Chang Q.C."/>
            <person name="Ding S.J."/>
            <person name="Wang X.J."/>
            <person name="Zhu J.G."/>
            <person name="Ruan X.D."/>
            <person name="Zhao L."/>
            <person name="Wei J.T."/>
            <person name="Ye R.Z."/>
            <person name="Que T.C."/>
            <person name="Du C.H."/>
            <person name="Zhou Y.H."/>
            <person name="Cheng J.X."/>
            <person name="Dai P.F."/>
            <person name="Guo W.B."/>
            <person name="Han X.H."/>
            <person name="Huang E.J."/>
            <person name="Li L.F."/>
            <person name="Wei W."/>
            <person name="Gao Y.C."/>
            <person name="Liu J.Z."/>
            <person name="Shao H.Z."/>
            <person name="Wang X."/>
            <person name="Wang C.C."/>
            <person name="Yang T.C."/>
            <person name="Huo Q.B."/>
            <person name="Li W."/>
            <person name="Chen H.Y."/>
            <person name="Chen S.E."/>
            <person name="Zhou L.G."/>
            <person name="Ni X.B."/>
            <person name="Tian J.H."/>
            <person name="Sheng Y."/>
            <person name="Liu T."/>
            <person name="Pan Y.S."/>
            <person name="Xia L.Y."/>
            <person name="Li J."/>
            <person name="Zhao F."/>
            <person name="Cao W.C."/>
        </authorList>
    </citation>
    <scope>NUCLEOTIDE SEQUENCE [LARGE SCALE GENOMIC DNA]</scope>
    <source>
        <strain evidence="1">HaeL-2018</strain>
    </source>
</reference>
<evidence type="ECO:0000313" key="2">
    <source>
        <dbReference type="Proteomes" id="UP000821853"/>
    </source>
</evidence>
<accession>A0A9J6GN27</accession>
<organism evidence="1 2">
    <name type="scientific">Haemaphysalis longicornis</name>
    <name type="common">Bush tick</name>
    <dbReference type="NCBI Taxonomy" id="44386"/>
    <lineage>
        <taxon>Eukaryota</taxon>
        <taxon>Metazoa</taxon>
        <taxon>Ecdysozoa</taxon>
        <taxon>Arthropoda</taxon>
        <taxon>Chelicerata</taxon>
        <taxon>Arachnida</taxon>
        <taxon>Acari</taxon>
        <taxon>Parasitiformes</taxon>
        <taxon>Ixodida</taxon>
        <taxon>Ixodoidea</taxon>
        <taxon>Ixodidae</taxon>
        <taxon>Haemaphysalinae</taxon>
        <taxon>Haemaphysalis</taxon>
    </lineage>
</organism>
<dbReference type="VEuPathDB" id="VectorBase:HLOH_057029"/>
<proteinExistence type="predicted"/>
<name>A0A9J6GN27_HAELO</name>
<protein>
    <submittedName>
        <fullName evidence="1">Uncharacterized protein</fullName>
    </submittedName>
</protein>
<keyword evidence="2" id="KW-1185">Reference proteome</keyword>
<sequence>MKPAPTTAHGVGALSWTAAWSAKEKMTLDVVAMATRPASARVQAMAGSKAVSTAVSPAPAVYAMSNGTVSSARSCPMAADGGMHRTTVATDVQKATVMGDTCGWIAE</sequence>
<dbReference type="EMBL" id="JABSTR010000008">
    <property type="protein sequence ID" value="KAH9377013.1"/>
    <property type="molecule type" value="Genomic_DNA"/>
</dbReference>
<dbReference type="Proteomes" id="UP000821853">
    <property type="component" value="Unassembled WGS sequence"/>
</dbReference>
<comment type="caution">
    <text evidence="1">The sequence shown here is derived from an EMBL/GenBank/DDBJ whole genome shotgun (WGS) entry which is preliminary data.</text>
</comment>
<dbReference type="AlphaFoldDB" id="A0A9J6GN27"/>
<evidence type="ECO:0000313" key="1">
    <source>
        <dbReference type="EMBL" id="KAH9377013.1"/>
    </source>
</evidence>
<gene>
    <name evidence="1" type="ORF">HPB48_018737</name>
</gene>